<sequence length="211" mass="23215">MEEANAMMHLVELDTELLAVPSPLPFPPAHSLMYDSDDDDDDSPSPLQLGRRSSVDSLNQLVLGASSNSFLATLNGTDDSKLHALSNATLALTIGDQIALLTTPDEEEEDRDQHLSSERARLAELRSMVDYIAPIEENVLQTRPFSHSTPEAVDLNALVVILCRQAQTPMQRRHGRLFAPKSYDNSATPCENPSLVEQRPVSPPDMPTYPL</sequence>
<proteinExistence type="predicted"/>
<feature type="compositionally biased region" description="Pro residues" evidence="1">
    <location>
        <begin position="201"/>
        <end position="211"/>
    </location>
</feature>
<evidence type="ECO:0000313" key="2">
    <source>
        <dbReference type="EMBL" id="KAF7305275.1"/>
    </source>
</evidence>
<evidence type="ECO:0000313" key="3">
    <source>
        <dbReference type="Proteomes" id="UP000613580"/>
    </source>
</evidence>
<dbReference type="EMBL" id="JACAZE010000010">
    <property type="protein sequence ID" value="KAF7305275.1"/>
    <property type="molecule type" value="Genomic_DNA"/>
</dbReference>
<name>A0A8H6SWM3_MYCCL</name>
<organism evidence="2 3">
    <name type="scientific">Mycena chlorophos</name>
    <name type="common">Agaric fungus</name>
    <name type="synonym">Agaricus chlorophos</name>
    <dbReference type="NCBI Taxonomy" id="658473"/>
    <lineage>
        <taxon>Eukaryota</taxon>
        <taxon>Fungi</taxon>
        <taxon>Dikarya</taxon>
        <taxon>Basidiomycota</taxon>
        <taxon>Agaricomycotina</taxon>
        <taxon>Agaricomycetes</taxon>
        <taxon>Agaricomycetidae</taxon>
        <taxon>Agaricales</taxon>
        <taxon>Marasmiineae</taxon>
        <taxon>Mycenaceae</taxon>
        <taxon>Mycena</taxon>
    </lineage>
</organism>
<reference evidence="2" key="1">
    <citation type="submission" date="2020-05" db="EMBL/GenBank/DDBJ databases">
        <title>Mycena genomes resolve the evolution of fungal bioluminescence.</title>
        <authorList>
            <person name="Tsai I.J."/>
        </authorList>
    </citation>
    <scope>NUCLEOTIDE SEQUENCE</scope>
    <source>
        <strain evidence="2">110903Hualien_Pintung</strain>
    </source>
</reference>
<accession>A0A8H6SWM3</accession>
<gene>
    <name evidence="2" type="ORF">HMN09_00778500</name>
</gene>
<dbReference type="AlphaFoldDB" id="A0A8H6SWM3"/>
<dbReference type="Proteomes" id="UP000613580">
    <property type="component" value="Unassembled WGS sequence"/>
</dbReference>
<comment type="caution">
    <text evidence="2">The sequence shown here is derived from an EMBL/GenBank/DDBJ whole genome shotgun (WGS) entry which is preliminary data.</text>
</comment>
<feature type="region of interest" description="Disordered" evidence="1">
    <location>
        <begin position="173"/>
        <end position="211"/>
    </location>
</feature>
<keyword evidence="3" id="KW-1185">Reference proteome</keyword>
<protein>
    <submittedName>
        <fullName evidence="2">Uncharacterized protein</fullName>
    </submittedName>
</protein>
<evidence type="ECO:0000256" key="1">
    <source>
        <dbReference type="SAM" id="MobiDB-lite"/>
    </source>
</evidence>